<proteinExistence type="predicted"/>
<sequence>MTPFWQALADANDELNAFIGGGLPSTTEKRHKDFVRKFEYMKTKASTLCDQIEKEVELSIDPVEIILPWKTEAFQQAWQTWKDYLLEQHHKTMKSRMEYAALAYLKKITEDKETTAIEYLQFAMANGYPRFFKVTTKSYEQPTISGGRSDGDY</sequence>
<dbReference type="EMBL" id="FNIW01000003">
    <property type="protein sequence ID" value="SDN80692.1"/>
    <property type="molecule type" value="Genomic_DNA"/>
</dbReference>
<comment type="caution">
    <text evidence="1">The sequence shown here is derived from an EMBL/GenBank/DDBJ whole genome shotgun (WGS) entry which is preliminary data.</text>
</comment>
<protein>
    <submittedName>
        <fullName evidence="1">Uncharacterized protein</fullName>
    </submittedName>
</protein>
<accession>A0A1H0EE94</accession>
<gene>
    <name evidence="1" type="ORF">SAMN04487900_103124</name>
</gene>
<evidence type="ECO:0000313" key="2">
    <source>
        <dbReference type="Proteomes" id="UP000199134"/>
    </source>
</evidence>
<dbReference type="Proteomes" id="UP000199134">
    <property type="component" value="Unassembled WGS sequence"/>
</dbReference>
<reference evidence="2" key="1">
    <citation type="submission" date="2016-10" db="EMBL/GenBank/DDBJ databases">
        <authorList>
            <person name="de Groot N.N."/>
        </authorList>
    </citation>
    <scope>NUCLEOTIDE SEQUENCE [LARGE SCALE GENOMIC DNA]</scope>
    <source>
        <strain evidence="2">BP1-145</strain>
    </source>
</reference>
<organism evidence="1 2">
    <name type="scientific">Prevotella communis</name>
    <dbReference type="NCBI Taxonomy" id="2913614"/>
    <lineage>
        <taxon>Bacteria</taxon>
        <taxon>Pseudomonadati</taxon>
        <taxon>Bacteroidota</taxon>
        <taxon>Bacteroidia</taxon>
        <taxon>Bacteroidales</taxon>
        <taxon>Prevotellaceae</taxon>
        <taxon>Prevotella</taxon>
    </lineage>
</organism>
<evidence type="ECO:0000313" key="1">
    <source>
        <dbReference type="EMBL" id="SDN80692.1"/>
    </source>
</evidence>
<dbReference type="AlphaFoldDB" id="A0A1H0EE94"/>
<name>A0A1H0EE94_9BACT</name>